<proteinExistence type="predicted"/>
<name>A0A8J2JRC2_9HEXA</name>
<feature type="signal peptide" evidence="1">
    <location>
        <begin position="1"/>
        <end position="21"/>
    </location>
</feature>
<organism evidence="2 3">
    <name type="scientific">Allacma fusca</name>
    <dbReference type="NCBI Taxonomy" id="39272"/>
    <lineage>
        <taxon>Eukaryota</taxon>
        <taxon>Metazoa</taxon>
        <taxon>Ecdysozoa</taxon>
        <taxon>Arthropoda</taxon>
        <taxon>Hexapoda</taxon>
        <taxon>Collembola</taxon>
        <taxon>Symphypleona</taxon>
        <taxon>Sminthuridae</taxon>
        <taxon>Allacma</taxon>
    </lineage>
</organism>
<protein>
    <submittedName>
        <fullName evidence="2">Uncharacterized protein</fullName>
    </submittedName>
</protein>
<dbReference type="AlphaFoldDB" id="A0A8J2JRC2"/>
<keyword evidence="3" id="KW-1185">Reference proteome</keyword>
<keyword evidence="1" id="KW-0732">Signal</keyword>
<evidence type="ECO:0000256" key="1">
    <source>
        <dbReference type="SAM" id="SignalP"/>
    </source>
</evidence>
<reference evidence="2" key="1">
    <citation type="submission" date="2021-06" db="EMBL/GenBank/DDBJ databases">
        <authorList>
            <person name="Hodson N. C."/>
            <person name="Mongue J. A."/>
            <person name="Jaron S. K."/>
        </authorList>
    </citation>
    <scope>NUCLEOTIDE SEQUENCE</scope>
</reference>
<evidence type="ECO:0000313" key="3">
    <source>
        <dbReference type="Proteomes" id="UP000708208"/>
    </source>
</evidence>
<comment type="caution">
    <text evidence="2">The sequence shown here is derived from an EMBL/GenBank/DDBJ whole genome shotgun (WGS) entry which is preliminary data.</text>
</comment>
<dbReference type="EMBL" id="CAJVCH010112780">
    <property type="protein sequence ID" value="CAG7724706.1"/>
    <property type="molecule type" value="Genomic_DNA"/>
</dbReference>
<dbReference type="Proteomes" id="UP000708208">
    <property type="component" value="Unassembled WGS sequence"/>
</dbReference>
<feature type="chain" id="PRO_5035280978" evidence="1">
    <location>
        <begin position="22"/>
        <end position="72"/>
    </location>
</feature>
<gene>
    <name evidence="2" type="ORF">AFUS01_LOCUS13706</name>
</gene>
<sequence>MQLITFTVIAITLMATNIAVGTFEPEQNGKVISQIVSGEDLQRTVRIIQEFKCRAGFVRKSGKCVRISRAYY</sequence>
<evidence type="ECO:0000313" key="2">
    <source>
        <dbReference type="EMBL" id="CAG7724706.1"/>
    </source>
</evidence>
<accession>A0A8J2JRC2</accession>